<sequence length="95" mass="11317">MKFLCPTHSGFGWRCSGQWFGAGKKFFTIELADAVESGAGAQGYQNMGCTRIGFLKESERERRIRRKNERERERERERQIWRETGREERKERAEE</sequence>
<reference evidence="2 3" key="1">
    <citation type="journal article" date="2013" name="Nat. Genet.">
        <title>The high-quality draft genome of peach (Prunus persica) identifies unique patterns of genetic diversity, domestication and genome evolution.</title>
        <authorList>
            <consortium name="International Peach Genome Initiative"/>
            <person name="Verde I."/>
            <person name="Abbott A.G."/>
            <person name="Scalabrin S."/>
            <person name="Jung S."/>
            <person name="Shu S."/>
            <person name="Marroni F."/>
            <person name="Zhebentyayeva T."/>
            <person name="Dettori M.T."/>
            <person name="Grimwood J."/>
            <person name="Cattonaro F."/>
            <person name="Zuccolo A."/>
            <person name="Rossini L."/>
            <person name="Jenkins J."/>
            <person name="Vendramin E."/>
            <person name="Meisel L.A."/>
            <person name="Decroocq V."/>
            <person name="Sosinski B."/>
            <person name="Prochnik S."/>
            <person name="Mitros T."/>
            <person name="Policriti A."/>
            <person name="Cipriani G."/>
            <person name="Dondini L."/>
            <person name="Ficklin S."/>
            <person name="Goodstein D.M."/>
            <person name="Xuan P."/>
            <person name="Del Fabbro C."/>
            <person name="Aramini V."/>
            <person name="Copetti D."/>
            <person name="Gonzalez S."/>
            <person name="Horner D.S."/>
            <person name="Falchi R."/>
            <person name="Lucas S."/>
            <person name="Mica E."/>
            <person name="Maldonado J."/>
            <person name="Lazzari B."/>
            <person name="Bielenberg D."/>
            <person name="Pirona R."/>
            <person name="Miculan M."/>
            <person name="Barakat A."/>
            <person name="Testolin R."/>
            <person name="Stella A."/>
            <person name="Tartarini S."/>
            <person name="Tonutti P."/>
            <person name="Arus P."/>
            <person name="Orellana A."/>
            <person name="Wells C."/>
            <person name="Main D."/>
            <person name="Vizzotto G."/>
            <person name="Silva H."/>
            <person name="Salamini F."/>
            <person name="Schmutz J."/>
            <person name="Morgante M."/>
            <person name="Rokhsar D.S."/>
        </authorList>
    </citation>
    <scope>NUCLEOTIDE SEQUENCE [LARGE SCALE GENOMIC DNA]</scope>
    <source>
        <strain evidence="3">cv. Nemared</strain>
    </source>
</reference>
<dbReference type="Proteomes" id="UP000006882">
    <property type="component" value="Chromosome G1"/>
</dbReference>
<evidence type="ECO:0000256" key="1">
    <source>
        <dbReference type="SAM" id="MobiDB-lite"/>
    </source>
</evidence>
<dbReference type="Gramene" id="ONI30144">
    <property type="protein sequence ID" value="ONI30144"/>
    <property type="gene ID" value="PRUPE_1G233500"/>
</dbReference>
<gene>
    <name evidence="2" type="ORF">PRUPE_1G233500</name>
</gene>
<dbReference type="AlphaFoldDB" id="A0A251R276"/>
<evidence type="ECO:0000313" key="2">
    <source>
        <dbReference type="EMBL" id="ONI30144.1"/>
    </source>
</evidence>
<feature type="region of interest" description="Disordered" evidence="1">
    <location>
        <begin position="62"/>
        <end position="95"/>
    </location>
</feature>
<evidence type="ECO:0000313" key="3">
    <source>
        <dbReference type="Proteomes" id="UP000006882"/>
    </source>
</evidence>
<accession>A0A251R276</accession>
<keyword evidence="3" id="KW-1185">Reference proteome</keyword>
<protein>
    <submittedName>
        <fullName evidence="2">Uncharacterized protein</fullName>
    </submittedName>
</protein>
<organism evidence="2 3">
    <name type="scientific">Prunus persica</name>
    <name type="common">Peach</name>
    <name type="synonym">Amygdalus persica</name>
    <dbReference type="NCBI Taxonomy" id="3760"/>
    <lineage>
        <taxon>Eukaryota</taxon>
        <taxon>Viridiplantae</taxon>
        <taxon>Streptophyta</taxon>
        <taxon>Embryophyta</taxon>
        <taxon>Tracheophyta</taxon>
        <taxon>Spermatophyta</taxon>
        <taxon>Magnoliopsida</taxon>
        <taxon>eudicotyledons</taxon>
        <taxon>Gunneridae</taxon>
        <taxon>Pentapetalae</taxon>
        <taxon>rosids</taxon>
        <taxon>fabids</taxon>
        <taxon>Rosales</taxon>
        <taxon>Rosaceae</taxon>
        <taxon>Amygdaloideae</taxon>
        <taxon>Amygdaleae</taxon>
        <taxon>Prunus</taxon>
    </lineage>
</organism>
<dbReference type="EMBL" id="CM007651">
    <property type="protein sequence ID" value="ONI30144.1"/>
    <property type="molecule type" value="Genomic_DNA"/>
</dbReference>
<proteinExistence type="predicted"/>
<name>A0A251R276_PRUPE</name>